<name>A0A0R1ZCT3_9LACO</name>
<comment type="caution">
    <text evidence="1">The sequence shown here is derived from an EMBL/GenBank/DDBJ whole genome shotgun (WGS) entry which is preliminary data.</text>
</comment>
<proteinExistence type="predicted"/>
<dbReference type="Proteomes" id="UP000051291">
    <property type="component" value="Unassembled WGS sequence"/>
</dbReference>
<accession>A0A0R1ZCT3</accession>
<dbReference type="AlphaFoldDB" id="A0A0R1ZCT3"/>
<sequence>MVDYDATLNPATTIMFCKIHEQHFRTLIFQNDGTVIKTNQTPNALIKQLIAPHSDLGGIIIDGIIYHLYDVHHSGTRQLPIMGKDFLIFPAIGTSRHQGCWVFLNKYPIRKEDKSHFTIDVPEHNFELHLKANEKAFQSNKKLAYRCYGVAQAILPYHFTVKLPAHYETTLSNAELSKILRAIGTFRIIKILKEVFGMSLREIKRVIK</sequence>
<gene>
    <name evidence="1" type="ORF">FC64_GL000500</name>
</gene>
<dbReference type="EMBL" id="AYYZ01000019">
    <property type="protein sequence ID" value="KRM52542.1"/>
    <property type="molecule type" value="Genomic_DNA"/>
</dbReference>
<evidence type="ECO:0000313" key="2">
    <source>
        <dbReference type="Proteomes" id="UP000051291"/>
    </source>
</evidence>
<protein>
    <submittedName>
        <fullName evidence="1">Uncharacterized protein</fullName>
    </submittedName>
</protein>
<evidence type="ECO:0000313" key="1">
    <source>
        <dbReference type="EMBL" id="KRM52542.1"/>
    </source>
</evidence>
<dbReference type="PATRIC" id="fig|1423820.4.peg.503"/>
<reference evidence="1 2" key="1">
    <citation type="journal article" date="2015" name="Genome Announc.">
        <title>Expanding the biotechnology potential of lactobacilli through comparative genomics of 213 strains and associated genera.</title>
        <authorList>
            <person name="Sun Z."/>
            <person name="Harris H.M."/>
            <person name="McCann A."/>
            <person name="Guo C."/>
            <person name="Argimon S."/>
            <person name="Zhang W."/>
            <person name="Yang X."/>
            <person name="Jeffery I.B."/>
            <person name="Cooney J.C."/>
            <person name="Kagawa T.F."/>
            <person name="Liu W."/>
            <person name="Song Y."/>
            <person name="Salvetti E."/>
            <person name="Wrobel A."/>
            <person name="Rasinkangas P."/>
            <person name="Parkhill J."/>
            <person name="Rea M.C."/>
            <person name="O'Sullivan O."/>
            <person name="Ritari J."/>
            <person name="Douillard F.P."/>
            <person name="Paul Ross R."/>
            <person name="Yang R."/>
            <person name="Briner A.E."/>
            <person name="Felis G.E."/>
            <person name="de Vos W.M."/>
            <person name="Barrangou R."/>
            <person name="Klaenhammer T.R."/>
            <person name="Caufield P.W."/>
            <person name="Cui Y."/>
            <person name="Zhang H."/>
            <person name="O'Toole P.W."/>
        </authorList>
    </citation>
    <scope>NUCLEOTIDE SEQUENCE [LARGE SCALE GENOMIC DNA]</scope>
    <source>
        <strain evidence="1 2">DSM 20653</strain>
    </source>
</reference>
<keyword evidence="2" id="KW-1185">Reference proteome</keyword>
<organism evidence="1 2">
    <name type="scientific">Ligilactobacillus araffinosus DSM 20653</name>
    <dbReference type="NCBI Taxonomy" id="1423820"/>
    <lineage>
        <taxon>Bacteria</taxon>
        <taxon>Bacillati</taxon>
        <taxon>Bacillota</taxon>
        <taxon>Bacilli</taxon>
        <taxon>Lactobacillales</taxon>
        <taxon>Lactobacillaceae</taxon>
        <taxon>Ligilactobacillus</taxon>
    </lineage>
</organism>